<gene>
    <name evidence="2" type="primary">EVAR_41639_1</name>
    <name evidence="2" type="ORF">TNCV_3524991</name>
</gene>
<sequence length="359" mass="41307">MDKTSSHTFKSTTAYLTQKESETRIKCIPFNEICVKSTYTSAKDLFVFGLLKRVLGKRPPRTLKASYTICDFSTFYKFKSITSFLYNYASKATSNWPIYTSSTKEKSITSLRIRRATSIKAGKSSVHATETRSSESSDQREVRLETDRIRTNQIRCSERTELLERRLQNVRISTARSRRTLHADLNLSAFHYDSNNDYSLHQNVVIGKMDKICMYCSALKFKNETRGMCCASGKVKLPELHSPPEPLSTFLSAVTRVSKHFLENIRKYNSCFQMTSFGATNIVRENYMPTFRVQGQIYHHAGSLLPLPDADHKFLQIYFMANSDEQIEQRCHYNTGTRREIVGALQGLFDQHNELIRLV</sequence>
<evidence type="ECO:0008006" key="4">
    <source>
        <dbReference type="Google" id="ProtNLM"/>
    </source>
</evidence>
<dbReference type="AlphaFoldDB" id="A0A8X6S8A8"/>
<evidence type="ECO:0000313" key="3">
    <source>
        <dbReference type="Proteomes" id="UP000887159"/>
    </source>
</evidence>
<dbReference type="Proteomes" id="UP000887159">
    <property type="component" value="Unassembled WGS sequence"/>
</dbReference>
<evidence type="ECO:0000313" key="2">
    <source>
        <dbReference type="EMBL" id="GFY06643.1"/>
    </source>
</evidence>
<organism evidence="2 3">
    <name type="scientific">Trichonephila clavipes</name>
    <name type="common">Golden silk orbweaver</name>
    <name type="synonym">Nephila clavipes</name>
    <dbReference type="NCBI Taxonomy" id="2585209"/>
    <lineage>
        <taxon>Eukaryota</taxon>
        <taxon>Metazoa</taxon>
        <taxon>Ecdysozoa</taxon>
        <taxon>Arthropoda</taxon>
        <taxon>Chelicerata</taxon>
        <taxon>Arachnida</taxon>
        <taxon>Araneae</taxon>
        <taxon>Araneomorphae</taxon>
        <taxon>Entelegynae</taxon>
        <taxon>Araneoidea</taxon>
        <taxon>Nephilidae</taxon>
        <taxon>Trichonephila</taxon>
    </lineage>
</organism>
<dbReference type="PANTHER" id="PTHR45786:SF74">
    <property type="entry name" value="ATP-DEPENDENT DNA HELICASE"/>
    <property type="match status" value="1"/>
</dbReference>
<feature type="region of interest" description="Disordered" evidence="1">
    <location>
        <begin position="120"/>
        <end position="144"/>
    </location>
</feature>
<dbReference type="PANTHER" id="PTHR45786">
    <property type="entry name" value="DNA BINDING PROTEIN-LIKE"/>
    <property type="match status" value="1"/>
</dbReference>
<name>A0A8X6S8A8_TRICX</name>
<dbReference type="EMBL" id="BMAU01021261">
    <property type="protein sequence ID" value="GFY06643.1"/>
    <property type="molecule type" value="Genomic_DNA"/>
</dbReference>
<keyword evidence="3" id="KW-1185">Reference proteome</keyword>
<proteinExistence type="predicted"/>
<reference evidence="2" key="1">
    <citation type="submission" date="2020-08" db="EMBL/GenBank/DDBJ databases">
        <title>Multicomponent nature underlies the extraordinary mechanical properties of spider dragline silk.</title>
        <authorList>
            <person name="Kono N."/>
            <person name="Nakamura H."/>
            <person name="Mori M."/>
            <person name="Yoshida Y."/>
            <person name="Ohtoshi R."/>
            <person name="Malay A.D."/>
            <person name="Moran D.A.P."/>
            <person name="Tomita M."/>
            <person name="Numata K."/>
            <person name="Arakawa K."/>
        </authorList>
    </citation>
    <scope>NUCLEOTIDE SEQUENCE</scope>
</reference>
<evidence type="ECO:0000256" key="1">
    <source>
        <dbReference type="SAM" id="MobiDB-lite"/>
    </source>
</evidence>
<accession>A0A8X6S8A8</accession>
<comment type="caution">
    <text evidence="2">The sequence shown here is derived from an EMBL/GenBank/DDBJ whole genome shotgun (WGS) entry which is preliminary data.</text>
</comment>
<protein>
    <recommendedName>
        <fullName evidence="4">Helitron helicase-like domain-containing protein</fullName>
    </recommendedName>
</protein>
<feature type="compositionally biased region" description="Basic and acidic residues" evidence="1">
    <location>
        <begin position="129"/>
        <end position="144"/>
    </location>
</feature>